<proteinExistence type="predicted"/>
<dbReference type="GeneID" id="14209021"/>
<sequence>MSQEPELPDNVISGAYHRLGVVDADELGDDVLDGIKAGEQEVTYIGNTHDGFEADVDWSEFDVNPSAGQVTQQFRTHVGYTLTTNTFATPGLEQLENAGLVDTSTGQLQPKQLEGAMVSEVYENDPRHEDSPIETIVWPNVDITIDGLEYAEDDAGELPLEVTVNDHPYFMSFRDEVDAIEIGVETLDAESVTDDGATLNGELTTLENADDADVSFAWGQGSLDNETTVETLNSTGTFDATLTDLEPDTQYIFQAVAESSYATDKGDILAFTTDPES</sequence>
<dbReference type="AlphaFoldDB" id="A0A1I3JRN2"/>
<dbReference type="Proteomes" id="UP000182829">
    <property type="component" value="Unassembled WGS sequence"/>
</dbReference>
<dbReference type="EMBL" id="FORO01000002">
    <property type="protein sequence ID" value="SFI62911.1"/>
    <property type="molecule type" value="Genomic_DNA"/>
</dbReference>
<evidence type="ECO:0008006" key="3">
    <source>
        <dbReference type="Google" id="ProtNLM"/>
    </source>
</evidence>
<organism evidence="1 2">
    <name type="scientific">Natronobacterium gregoryi</name>
    <dbReference type="NCBI Taxonomy" id="44930"/>
    <lineage>
        <taxon>Archaea</taxon>
        <taxon>Methanobacteriati</taxon>
        <taxon>Methanobacteriota</taxon>
        <taxon>Stenosarchaea group</taxon>
        <taxon>Halobacteria</taxon>
        <taxon>Halobacteriales</taxon>
        <taxon>Natrialbaceae</taxon>
        <taxon>Natronobacterium</taxon>
    </lineage>
</organism>
<protein>
    <recommendedName>
        <fullName evidence="3">Fibronectin type-III domain-containing protein</fullName>
    </recommendedName>
</protein>
<evidence type="ECO:0000313" key="2">
    <source>
        <dbReference type="Proteomes" id="UP000182829"/>
    </source>
</evidence>
<reference evidence="1 2" key="1">
    <citation type="submission" date="2016-10" db="EMBL/GenBank/DDBJ databases">
        <authorList>
            <person name="de Groot N.N."/>
        </authorList>
    </citation>
    <scope>NUCLEOTIDE SEQUENCE [LARGE SCALE GENOMIC DNA]</scope>
    <source>
        <strain evidence="1 2">SP2</strain>
    </source>
</reference>
<name>A0A1I3JRN2_9EURY</name>
<evidence type="ECO:0000313" key="1">
    <source>
        <dbReference type="EMBL" id="SFI62911.1"/>
    </source>
</evidence>
<gene>
    <name evidence="1" type="ORF">SAMN05443661_102223</name>
</gene>
<accession>A0A1I3JRN2</accession>
<dbReference type="RefSeq" id="WP_005577900.1">
    <property type="nucleotide sequence ID" value="NZ_FORO01000002.1"/>
</dbReference>